<dbReference type="PANTHER" id="PTHR46928:SF1">
    <property type="entry name" value="MESENCHYME-SPECIFIC CELL SURFACE GLYCOPROTEIN"/>
    <property type="match status" value="1"/>
</dbReference>
<dbReference type="PROSITE" id="PS51257">
    <property type="entry name" value="PROKAR_LIPOPROTEIN"/>
    <property type="match status" value="1"/>
</dbReference>
<reference evidence="3 4" key="1">
    <citation type="submission" date="2019-05" db="EMBL/GenBank/DDBJ databases">
        <title>Genome of Alcanivorax gelatiniphagus, an oil degrading marine bacteria.</title>
        <authorList>
            <person name="Kwon K.K."/>
        </authorList>
    </citation>
    <scope>NUCLEOTIDE SEQUENCE [LARGE SCALE GENOMIC DNA]</scope>
    <source>
        <strain evidence="3 4">MEBiC 08158</strain>
    </source>
</reference>
<gene>
    <name evidence="3" type="ORF">FGS76_13370</name>
</gene>
<feature type="domain" description="Choice-of-anchor I" evidence="2">
    <location>
        <begin position="60"/>
        <end position="335"/>
    </location>
</feature>
<proteinExistence type="predicted"/>
<dbReference type="InterPro" id="IPR015943">
    <property type="entry name" value="WD40/YVTN_repeat-like_dom_sf"/>
</dbReference>
<dbReference type="InterPro" id="IPR052956">
    <property type="entry name" value="Mesenchyme-surface_protein"/>
</dbReference>
<dbReference type="RefSeq" id="WP_138773164.1">
    <property type="nucleotide sequence ID" value="NZ_JBHSSX010000135.1"/>
</dbReference>
<dbReference type="SUPFAM" id="SSF51004">
    <property type="entry name" value="C-terminal (heme d1) domain of cytochrome cd1-nitrite reductase"/>
    <property type="match status" value="1"/>
</dbReference>
<name>A0ABY2XIP2_9GAMM</name>
<dbReference type="Pfam" id="PF22494">
    <property type="entry name" value="choice_anch_I"/>
    <property type="match status" value="2"/>
</dbReference>
<sequence length="630" mass="66251">MKPWLALGAGTLLASTLLAGCGGDSNNNDGGANPPVAEPTPSSVKLSFLGRHSSGQFDQSAAEIPAYHAGSQRLFVVNANKGALDILSLADPANPTLEDTLLTGDISAGSEVNSVAVQGDLVAVAVQAGSKTDTGFLALYDANTLERISFVGVGALPDMVAFTPDGHYVLTANEGEPGDDYSMDPEGSISVIDIRDPASPVEARATFTAFNSQKADLKAAGVRIYGPNASVAEDLEPEYIAVSADSTTAWVTLQENNALAKLDIASATVTDILPLGEKDLGQDGNGIDASDRDDAINIRTYPGVVGLYQPDSIHAYSAGGSTYLVTANEGDARAWGEDNDAYWGTEGSGCAGDASQGFVEEFRVKHLVNAKGFDRRCGDDLPPQLRELAAGALLNPDTFGYCGATAGDPGNCREDEVLGRLNITWTEGYRKDGNGNPVLFTADGVEDNLNGDRLMYDKLYAYGARSFSIWSEDGELVFDSGDAIEQFLASDECKLGTQRTIPCQDYFNSGHDEGDDFDSRSDAKGPEPEGLTLGHLGDKTFLFLGLERMGGVLVYDVTDPAAPVRVDYLNTRDDWTTEDPGTVLASVGDLGPEGLVFIPAKDAPGGTALLVVGNEVSGTTAVYQVESLFD</sequence>
<dbReference type="InterPro" id="IPR055188">
    <property type="entry name" value="Choice_anch_I"/>
</dbReference>
<dbReference type="EMBL" id="VCQT01000039">
    <property type="protein sequence ID" value="TMW11709.1"/>
    <property type="molecule type" value="Genomic_DNA"/>
</dbReference>
<feature type="chain" id="PRO_5047114605" evidence="1">
    <location>
        <begin position="20"/>
        <end position="630"/>
    </location>
</feature>
<evidence type="ECO:0000259" key="2">
    <source>
        <dbReference type="Pfam" id="PF22494"/>
    </source>
</evidence>
<keyword evidence="4" id="KW-1185">Reference proteome</keyword>
<evidence type="ECO:0000313" key="4">
    <source>
        <dbReference type="Proteomes" id="UP000739180"/>
    </source>
</evidence>
<comment type="caution">
    <text evidence="3">The sequence shown here is derived from an EMBL/GenBank/DDBJ whole genome shotgun (WGS) entry which is preliminary data.</text>
</comment>
<dbReference type="NCBIfam" id="NF038117">
    <property type="entry name" value="choice_anch_I"/>
    <property type="match status" value="1"/>
</dbReference>
<protein>
    <submittedName>
        <fullName evidence="3">Alkaline phosphatase</fullName>
    </submittedName>
</protein>
<organism evidence="3 4">
    <name type="scientific">Alloalcanivorax gelatiniphagus</name>
    <dbReference type="NCBI Taxonomy" id="1194167"/>
    <lineage>
        <taxon>Bacteria</taxon>
        <taxon>Pseudomonadati</taxon>
        <taxon>Pseudomonadota</taxon>
        <taxon>Gammaproteobacteria</taxon>
        <taxon>Oceanospirillales</taxon>
        <taxon>Alcanivoracaceae</taxon>
        <taxon>Alloalcanivorax</taxon>
    </lineage>
</organism>
<dbReference type="Gene3D" id="2.130.10.10">
    <property type="entry name" value="YVTN repeat-like/Quinoprotein amine dehydrogenase"/>
    <property type="match status" value="1"/>
</dbReference>
<evidence type="ECO:0000313" key="3">
    <source>
        <dbReference type="EMBL" id="TMW11709.1"/>
    </source>
</evidence>
<accession>A0ABY2XIP2</accession>
<keyword evidence="1" id="KW-0732">Signal</keyword>
<feature type="domain" description="Choice-of-anchor I" evidence="2">
    <location>
        <begin position="442"/>
        <end position="625"/>
    </location>
</feature>
<dbReference type="PANTHER" id="PTHR46928">
    <property type="entry name" value="MESENCHYME-SPECIFIC CELL SURFACE GLYCOPROTEIN"/>
    <property type="match status" value="1"/>
</dbReference>
<feature type="signal peptide" evidence="1">
    <location>
        <begin position="1"/>
        <end position="19"/>
    </location>
</feature>
<evidence type="ECO:0000256" key="1">
    <source>
        <dbReference type="SAM" id="SignalP"/>
    </source>
</evidence>
<dbReference type="InterPro" id="IPR011048">
    <property type="entry name" value="Haem_d1_sf"/>
</dbReference>
<dbReference type="Proteomes" id="UP000739180">
    <property type="component" value="Unassembled WGS sequence"/>
</dbReference>